<dbReference type="AlphaFoldDB" id="K3YXM2"/>
<reference evidence="1" key="2">
    <citation type="submission" date="2018-08" db="UniProtKB">
        <authorList>
            <consortium name="EnsemblPlants"/>
        </authorList>
    </citation>
    <scope>IDENTIFICATION</scope>
    <source>
        <strain evidence="1">Yugu1</strain>
    </source>
</reference>
<sequence>MYLHPPASHHPKLISIARVDLLAASTDDRQSTSSSSYLTKGLELFITVPSGSSFF</sequence>
<evidence type="ECO:0000313" key="1">
    <source>
        <dbReference type="EnsemblPlants" id="KQL27892"/>
    </source>
</evidence>
<dbReference type="Proteomes" id="UP000004995">
    <property type="component" value="Unassembled WGS sequence"/>
</dbReference>
<dbReference type="Gramene" id="KQL27892">
    <property type="protein sequence ID" value="KQL27892"/>
    <property type="gene ID" value="SETIT_019018mg"/>
</dbReference>
<protein>
    <submittedName>
        <fullName evidence="1">Uncharacterized protein</fullName>
    </submittedName>
</protein>
<name>K3YXM2_SETIT</name>
<reference evidence="2" key="1">
    <citation type="journal article" date="2012" name="Nat. Biotechnol.">
        <title>Reference genome sequence of the model plant Setaria.</title>
        <authorList>
            <person name="Bennetzen J.L."/>
            <person name="Schmutz J."/>
            <person name="Wang H."/>
            <person name="Percifield R."/>
            <person name="Hawkins J."/>
            <person name="Pontaroli A.C."/>
            <person name="Estep M."/>
            <person name="Feng L."/>
            <person name="Vaughn J.N."/>
            <person name="Grimwood J."/>
            <person name="Jenkins J."/>
            <person name="Barry K."/>
            <person name="Lindquist E."/>
            <person name="Hellsten U."/>
            <person name="Deshpande S."/>
            <person name="Wang X."/>
            <person name="Wu X."/>
            <person name="Mitros T."/>
            <person name="Triplett J."/>
            <person name="Yang X."/>
            <person name="Ye C.Y."/>
            <person name="Mauro-Herrera M."/>
            <person name="Wang L."/>
            <person name="Li P."/>
            <person name="Sharma M."/>
            <person name="Sharma R."/>
            <person name="Ronald P.C."/>
            <person name="Panaud O."/>
            <person name="Kellogg E.A."/>
            <person name="Brutnell T.P."/>
            <person name="Doust A.N."/>
            <person name="Tuskan G.A."/>
            <person name="Rokhsar D."/>
            <person name="Devos K.M."/>
        </authorList>
    </citation>
    <scope>NUCLEOTIDE SEQUENCE [LARGE SCALE GENOMIC DNA]</scope>
    <source>
        <strain evidence="2">cv. Yugu1</strain>
    </source>
</reference>
<organism evidence="1 2">
    <name type="scientific">Setaria italica</name>
    <name type="common">Foxtail millet</name>
    <name type="synonym">Panicum italicum</name>
    <dbReference type="NCBI Taxonomy" id="4555"/>
    <lineage>
        <taxon>Eukaryota</taxon>
        <taxon>Viridiplantae</taxon>
        <taxon>Streptophyta</taxon>
        <taxon>Embryophyta</taxon>
        <taxon>Tracheophyta</taxon>
        <taxon>Spermatophyta</taxon>
        <taxon>Magnoliopsida</taxon>
        <taxon>Liliopsida</taxon>
        <taxon>Poales</taxon>
        <taxon>Poaceae</taxon>
        <taxon>PACMAD clade</taxon>
        <taxon>Panicoideae</taxon>
        <taxon>Panicodae</taxon>
        <taxon>Paniceae</taxon>
        <taxon>Cenchrinae</taxon>
        <taxon>Setaria</taxon>
    </lineage>
</organism>
<dbReference type="EnsemblPlants" id="KQL27892">
    <property type="protein sequence ID" value="KQL27892"/>
    <property type="gene ID" value="SETIT_019018mg"/>
</dbReference>
<evidence type="ECO:0000313" key="2">
    <source>
        <dbReference type="Proteomes" id="UP000004995"/>
    </source>
</evidence>
<dbReference type="EMBL" id="AGNK02000025">
    <property type="status" value="NOT_ANNOTATED_CDS"/>
    <property type="molecule type" value="Genomic_DNA"/>
</dbReference>
<proteinExistence type="predicted"/>
<dbReference type="InParanoid" id="K3YXM2"/>
<dbReference type="HOGENOM" id="CLU_3035933_0_0_1"/>
<keyword evidence="2" id="KW-1185">Reference proteome</keyword>
<accession>K3YXM2</accession>